<dbReference type="EMBL" id="VUJX02000005">
    <property type="protein sequence ID" value="KAL0936931.1"/>
    <property type="molecule type" value="Genomic_DNA"/>
</dbReference>
<sequence>MSQWHADTCRNPRVIVGDAGVPSCEHCGRSAQEILNAFRADKETLPLPPVPPDEPPGQLNLWWPPSVTYTSASGSGNERETDSESLEAETLTEETLSKPLENQVPCQTNLIYEKALASDEIRLARLDSTRTASHLQPVHISFEIFNDKRHPDYETVSYTWGGEENNYTQSHPIYVGDYWDIIYTTRNCWAMLRYLRPHRDTRLIWVDVVCINQSDMQERSRQVSKMGQIYTRCNQVVLWLGDDVVSDDYESLPSRHPLHEIDLASSQSRVPMASQETSFEQRSAFTVLEKLFLRRYFTRVWVIQELVLSPRILVPFEDKVFWADPFTSARIEGALNKAKTEKKWSWNNTAAPWLRLMAQGLSHGQSWSNVMTLTSKSRSSDSRDGLYGILGLFPEGPDGMRLVPDYSISYQHMMMGAMAHELINGGNTGFLFAARGISPPRKGISTLPSWLPPWDNWNEAERKLLRSPLPVSHQGKAIDEKKIVLLSEEQAEFSGENFGYFRFGPVSPGCDRKHWNDHATIDRNTGSLSLCAIKLVTIRSAFRKDSAKYLPQPSYKAKLKGIGSVYVTSEHDLTSVAKEGDEIFSLYPAFTKGNEEPECSVYLLLRRISQQQFKLVAGLSYLYFSCGNLEVFRELPFQGVRESLSQSISVLKQVWNLPLHTFDEGLKSERSFGRIIEKAFPGNDGVPFHFIVPIILGYEGFGKLHQNPVARKLQPRVVNDYLELTFGSDDWTTFKSTYSRKKPLYYPHRPNTGCLYWEQETLKIKPQDEAASSGQQEEFKSGVKVRLLLEHVNKLFRMIDDHLRISGIWESINVTNPRGSWEELLQADALFGDDIGTVEVRGEYAEMFGICGLSGVESRIEIL</sequence>
<dbReference type="Proteomes" id="UP000805649">
    <property type="component" value="Unassembled WGS sequence"/>
</dbReference>
<accession>A0ACC3YY85</accession>
<comment type="caution">
    <text evidence="1">The sequence shown here is derived from an EMBL/GenBank/DDBJ whole genome shotgun (WGS) entry which is preliminary data.</text>
</comment>
<evidence type="ECO:0000313" key="1">
    <source>
        <dbReference type="EMBL" id="KAL0936931.1"/>
    </source>
</evidence>
<protein>
    <submittedName>
        <fullName evidence="1">Heterokaryon incompatibility protein HET-6-like protein</fullName>
    </submittedName>
</protein>
<proteinExistence type="predicted"/>
<reference evidence="1 2" key="1">
    <citation type="journal article" date="2020" name="Phytopathology">
        <title>Genome Sequence Resources of Colletotrichum truncatum, C. plurivorum, C. musicola, and C. sojae: Four Species Pathogenic to Soybean (Glycine max).</title>
        <authorList>
            <person name="Rogerio F."/>
            <person name="Boufleur T.R."/>
            <person name="Ciampi-Guillardi M."/>
            <person name="Sukno S.A."/>
            <person name="Thon M.R."/>
            <person name="Massola Junior N.S."/>
            <person name="Baroncelli R."/>
        </authorList>
    </citation>
    <scope>NUCLEOTIDE SEQUENCE [LARGE SCALE GENOMIC DNA]</scope>
    <source>
        <strain evidence="1 2">CMES1059</strain>
    </source>
</reference>
<organism evidence="1 2">
    <name type="scientific">Colletotrichum truncatum</name>
    <name type="common">Anthracnose fungus</name>
    <name type="synonym">Colletotrichum capsici</name>
    <dbReference type="NCBI Taxonomy" id="5467"/>
    <lineage>
        <taxon>Eukaryota</taxon>
        <taxon>Fungi</taxon>
        <taxon>Dikarya</taxon>
        <taxon>Ascomycota</taxon>
        <taxon>Pezizomycotina</taxon>
        <taxon>Sordariomycetes</taxon>
        <taxon>Hypocreomycetidae</taxon>
        <taxon>Glomerellales</taxon>
        <taxon>Glomerellaceae</taxon>
        <taxon>Colletotrichum</taxon>
        <taxon>Colletotrichum truncatum species complex</taxon>
    </lineage>
</organism>
<name>A0ACC3YY85_COLTU</name>
<gene>
    <name evidence="1" type="ORF">CTRU02_209147</name>
</gene>
<keyword evidence="2" id="KW-1185">Reference proteome</keyword>
<evidence type="ECO:0000313" key="2">
    <source>
        <dbReference type="Proteomes" id="UP000805649"/>
    </source>
</evidence>